<dbReference type="PRINTS" id="PR01988">
    <property type="entry name" value="EXPORTERBACE"/>
</dbReference>
<evidence type="ECO:0000256" key="7">
    <source>
        <dbReference type="SAM" id="Phobius"/>
    </source>
</evidence>
<comment type="subcellular location">
    <subcellularLocation>
        <location evidence="1">Cell membrane</location>
        <topology evidence="1">Multi-pass membrane protein</topology>
    </subcellularLocation>
</comment>
<dbReference type="GO" id="GO:0005886">
    <property type="term" value="C:plasma membrane"/>
    <property type="evidence" value="ECO:0007669"/>
    <property type="project" value="UniProtKB-SubCell"/>
</dbReference>
<feature type="transmembrane region" description="Helical" evidence="7">
    <location>
        <begin position="175"/>
        <end position="194"/>
    </location>
</feature>
<keyword evidence="10" id="KW-1185">Reference proteome</keyword>
<reference evidence="9 10" key="1">
    <citation type="submission" date="2019-05" db="EMBL/GenBank/DDBJ databases">
        <title>Psychrobacillus vulpis sp. nov., a new species isolated from feces of a red fox that inhabits in The Tablas de Daimiel Natural Park, Albacete, Spain.</title>
        <authorList>
            <person name="Rodriguez M."/>
            <person name="Reina J.C."/>
            <person name="Bejar V."/>
            <person name="Llamas I."/>
        </authorList>
    </citation>
    <scope>NUCLEOTIDE SEQUENCE [LARGE SCALE GENOMIC DNA]</scope>
    <source>
        <strain evidence="9 10">NEAU-3TGS17</strain>
    </source>
</reference>
<evidence type="ECO:0000313" key="10">
    <source>
        <dbReference type="Proteomes" id="UP000317316"/>
    </source>
</evidence>
<dbReference type="PANTHER" id="PTHR23513">
    <property type="entry name" value="INTEGRAL MEMBRANE EFFLUX PROTEIN-RELATED"/>
    <property type="match status" value="1"/>
</dbReference>
<feature type="transmembrane region" description="Helical" evidence="7">
    <location>
        <begin position="80"/>
        <end position="101"/>
    </location>
</feature>
<protein>
    <submittedName>
        <fullName evidence="9">MFS transporter</fullName>
    </submittedName>
</protein>
<evidence type="ECO:0000259" key="8">
    <source>
        <dbReference type="PROSITE" id="PS50850"/>
    </source>
</evidence>
<feature type="transmembrane region" description="Helical" evidence="7">
    <location>
        <begin position="15"/>
        <end position="41"/>
    </location>
</feature>
<dbReference type="InterPro" id="IPR022324">
    <property type="entry name" value="Bacilysin_exporter_BacE_put"/>
</dbReference>
<dbReference type="RefSeq" id="WP_142540480.1">
    <property type="nucleotide sequence ID" value="NZ_BMIE01000015.1"/>
</dbReference>
<keyword evidence="4 7" id="KW-0812">Transmembrane</keyword>
<keyword evidence="6 7" id="KW-0472">Membrane</keyword>
<feature type="transmembrane region" description="Helical" evidence="7">
    <location>
        <begin position="261"/>
        <end position="280"/>
    </location>
</feature>
<feature type="transmembrane region" description="Helical" evidence="7">
    <location>
        <begin position="47"/>
        <end position="68"/>
    </location>
</feature>
<evidence type="ECO:0000256" key="6">
    <source>
        <dbReference type="ARBA" id="ARBA00023136"/>
    </source>
</evidence>
<feature type="transmembrane region" description="Helical" evidence="7">
    <location>
        <begin position="292"/>
        <end position="312"/>
    </location>
</feature>
<evidence type="ECO:0000256" key="5">
    <source>
        <dbReference type="ARBA" id="ARBA00022989"/>
    </source>
</evidence>
<dbReference type="InterPro" id="IPR011701">
    <property type="entry name" value="MFS"/>
</dbReference>
<dbReference type="Proteomes" id="UP000317316">
    <property type="component" value="Unassembled WGS sequence"/>
</dbReference>
<dbReference type="InterPro" id="IPR036259">
    <property type="entry name" value="MFS_trans_sf"/>
</dbReference>
<feature type="transmembrane region" description="Helical" evidence="7">
    <location>
        <begin position="376"/>
        <end position="398"/>
    </location>
</feature>
<feature type="transmembrane region" description="Helical" evidence="7">
    <location>
        <begin position="348"/>
        <end position="370"/>
    </location>
</feature>
<dbReference type="Pfam" id="PF07690">
    <property type="entry name" value="MFS_1"/>
    <property type="match status" value="1"/>
</dbReference>
<evidence type="ECO:0000256" key="4">
    <source>
        <dbReference type="ARBA" id="ARBA00022692"/>
    </source>
</evidence>
<dbReference type="GO" id="GO:0022857">
    <property type="term" value="F:transmembrane transporter activity"/>
    <property type="evidence" value="ECO:0007669"/>
    <property type="project" value="InterPro"/>
</dbReference>
<dbReference type="CDD" id="cd06173">
    <property type="entry name" value="MFS_MefA_like"/>
    <property type="match status" value="1"/>
</dbReference>
<accession>A0A544SWC3</accession>
<keyword evidence="5 7" id="KW-1133">Transmembrane helix</keyword>
<feature type="transmembrane region" description="Helical" evidence="7">
    <location>
        <begin position="318"/>
        <end position="336"/>
    </location>
</feature>
<proteinExistence type="predicted"/>
<feature type="transmembrane region" description="Helical" evidence="7">
    <location>
        <begin position="107"/>
        <end position="124"/>
    </location>
</feature>
<dbReference type="PANTHER" id="PTHR23513:SF6">
    <property type="entry name" value="MAJOR FACILITATOR SUPERFAMILY ASSOCIATED DOMAIN-CONTAINING PROTEIN"/>
    <property type="match status" value="1"/>
</dbReference>
<dbReference type="OrthoDB" id="3613552at2"/>
<keyword evidence="3" id="KW-1003">Cell membrane</keyword>
<dbReference type="AlphaFoldDB" id="A0A544SWC3"/>
<dbReference type="EMBL" id="VDGH01000013">
    <property type="protein sequence ID" value="TQR09503.1"/>
    <property type="molecule type" value="Genomic_DNA"/>
</dbReference>
<evidence type="ECO:0000256" key="1">
    <source>
        <dbReference type="ARBA" id="ARBA00004651"/>
    </source>
</evidence>
<dbReference type="PROSITE" id="PS50850">
    <property type="entry name" value="MFS"/>
    <property type="match status" value="1"/>
</dbReference>
<feature type="transmembrane region" description="Helical" evidence="7">
    <location>
        <begin position="145"/>
        <end position="169"/>
    </location>
</feature>
<sequence length="408" mass="44767">MRRLFKYNLFSNKNFAYFFFGQSFSTIGDGFQQIALIYLIFEMGGSGSQMALSLFFSVFPRILLLLVGGVAVDRLSAKQVIWISDFARFVILTVLISFLFFDALSFPLLYLLISLSGVASGFFYPAFNTIVPSIVETRDLENANAWVQSISQTAIFIGPPLAGLVVGLYGIEAGFLINALSYLIGAITGIMVSVNKESSPKVKDSRIMKDFVEGFQQVWTTKWLRIVLLVDLVGGLVVVGPMQIALPLYSKESFDLAPSQMGFVLAAFGAGSVIGMMFVTKLHPKYKTLRSFYWLELIQGLLLFLVAIPSIWVVLLSLAAIGILNGISSVIIISKIQAHVPRARLGRTMSIVSLAAFGAVPISQLLTGWLSETIPYAFIFVLASTLLFLSGVMGLIFYNRQSSEEAVV</sequence>
<keyword evidence="2" id="KW-0813">Transport</keyword>
<name>A0A544SWC3_9BACI</name>
<gene>
    <name evidence="9" type="ORF">FG382_19115</name>
</gene>
<organism evidence="9 10">
    <name type="scientific">Psychrobacillus lasiicapitis</name>
    <dbReference type="NCBI Taxonomy" id="1636719"/>
    <lineage>
        <taxon>Bacteria</taxon>
        <taxon>Bacillati</taxon>
        <taxon>Bacillota</taxon>
        <taxon>Bacilli</taxon>
        <taxon>Bacillales</taxon>
        <taxon>Bacillaceae</taxon>
        <taxon>Psychrobacillus</taxon>
    </lineage>
</organism>
<dbReference type="Gene3D" id="1.20.1250.20">
    <property type="entry name" value="MFS general substrate transporter like domains"/>
    <property type="match status" value="1"/>
</dbReference>
<dbReference type="SUPFAM" id="SSF103473">
    <property type="entry name" value="MFS general substrate transporter"/>
    <property type="match status" value="1"/>
</dbReference>
<feature type="transmembrane region" description="Helical" evidence="7">
    <location>
        <begin position="226"/>
        <end position="249"/>
    </location>
</feature>
<evidence type="ECO:0000313" key="9">
    <source>
        <dbReference type="EMBL" id="TQR09503.1"/>
    </source>
</evidence>
<dbReference type="InterPro" id="IPR020846">
    <property type="entry name" value="MFS_dom"/>
</dbReference>
<comment type="caution">
    <text evidence="9">The sequence shown here is derived from an EMBL/GenBank/DDBJ whole genome shotgun (WGS) entry which is preliminary data.</text>
</comment>
<evidence type="ECO:0000256" key="3">
    <source>
        <dbReference type="ARBA" id="ARBA00022475"/>
    </source>
</evidence>
<feature type="domain" description="Major facilitator superfamily (MFS) profile" evidence="8">
    <location>
        <begin position="9"/>
        <end position="402"/>
    </location>
</feature>
<evidence type="ECO:0000256" key="2">
    <source>
        <dbReference type="ARBA" id="ARBA00022448"/>
    </source>
</evidence>